<dbReference type="eggNOG" id="ENOG502RY0H">
    <property type="taxonomic scope" value="Eukaryota"/>
</dbReference>
<sequence length="1333" mass="146296">MSEDVDIPGGYAAMHQRRSEASGDRGRHVRWATVRPGGGSGRTDDDDESNNVERDDAADDERRGAARAGPSGRRTRADSPERTLRRGDDRRGSRGVPPAPSPARRRAASAPRGTTHRGASNAERQRVAPPAPSSRDAAVRAALARPVRLSAVLRDHPTCFDPNKMRISVVDKRLSLIDDVPPAYKSTQRLYMSHNNVKHLAGLAQFRELRLLSAGDNPVDDIPQLDALARGCPHLEALSLELAPVAKLPFYRAHVLARLPQLKSLDGVVVTAHEAAQAPRLVRKDVGHLEMLMNAAVTADKLRRVYRLAKVHEELTKVVYAPDGPVEPCSLPGPNEGTAPLDPRLYLRLCAPERTMTSGELAALARRLRGAAAAEAPTARRTQREERDARQSSSLPSVDESAVWEASYAAVMRREQRDTAALLAFLDDARAGKLEARRGGEADPFGAALRFGYEAARAREAEMRSDREAAVAVLVDESAERDRRVFGEALRRETRFNGATKVRVTSEEDGDDGDWVPRGSRNYRDEDEEGDRDDADVVRPPTPRSRAPREPAARTRATTRPDDDDDEEEEEEDLFGDDDEEEDRFVGSRRRVNDWARGFDVRLDRAGNASAVRLGGVDDSRTESRTTIPTTTTRARRVPWGHGPGTAGEEARAKRAASARVGGLTGPTGPTSTRAPPRRSRSASPARGPNDPPPVRARANPNPNPKPSGKVYEMLSREVDALRDALESQLGSEAEILSINDELRRRCEGAEQATERAERERERAVRSHSDAMARVVNELREARELAESLANALEREREDRANESRAKEEERQRSEEVLRRKAGQMSERAAALDRELAATRSELDDVRGSLTTHLLSEERRVGADALRSRYAAKRSLRRWLSHAVVAKHGRVLRLACFRRAGAFALLTWSLRVRTQRRARAMLARWYKKGAIAAIRAWRLAALVAAVGACLRRRRALRRWFANAGVHKATRLREEEEAARAELERLEEEARVQAERAEEEARVEAERAEHKKNLGDYADAVLAASSPALRNARKLATLHKSLSTWRIALIRSQRARLDDLAGTCDDLARAAENAAAAAAGVEHRNTELGDAAEALRERIIVAEQRAEEFERAASVESAERKAMEEELERQRDRASRAEERAAGAGAAAAMETRSAEAAAVAATGEAASWRAAAEVGERAIIAAAEALQEWAEEIEREAARTARSPRKGGLVGSGTPGPGARGTPPRMSPKKLALLASPLGSSLKSPHSMSPSNPVAFLRRVDGSPGLAPEDEARLHSRLEHLPVRARGLHETLRGAIREARALREEAAAKSRGDAGEKPSLTPVREAQESGEEK</sequence>
<evidence type="ECO:0000256" key="6">
    <source>
        <dbReference type="ARBA" id="ARBA00024196"/>
    </source>
</evidence>
<feature type="compositionally biased region" description="Basic and acidic residues" evidence="8">
    <location>
        <begin position="1113"/>
        <end position="1140"/>
    </location>
</feature>
<evidence type="ECO:0000256" key="8">
    <source>
        <dbReference type="SAM" id="MobiDB-lite"/>
    </source>
</evidence>
<reference evidence="9 10" key="1">
    <citation type="journal article" date="2009" name="Science">
        <title>Green evolution and dynamic adaptations revealed by genomes of the marine picoeukaryotes Micromonas.</title>
        <authorList>
            <person name="Worden A.Z."/>
            <person name="Lee J.H."/>
            <person name="Mock T."/>
            <person name="Rouze P."/>
            <person name="Simmons M.P."/>
            <person name="Aerts A.L."/>
            <person name="Allen A.E."/>
            <person name="Cuvelier M.L."/>
            <person name="Derelle E."/>
            <person name="Everett M.V."/>
            <person name="Foulon E."/>
            <person name="Grimwood J."/>
            <person name="Gundlach H."/>
            <person name="Henrissat B."/>
            <person name="Napoli C."/>
            <person name="McDonald S.M."/>
            <person name="Parker M.S."/>
            <person name="Rombauts S."/>
            <person name="Salamov A."/>
            <person name="Von Dassow P."/>
            <person name="Badger J.H."/>
            <person name="Coutinho P.M."/>
            <person name="Demir E."/>
            <person name="Dubchak I."/>
            <person name="Gentemann C."/>
            <person name="Eikrem W."/>
            <person name="Gready J.E."/>
            <person name="John U."/>
            <person name="Lanier W."/>
            <person name="Lindquist E.A."/>
            <person name="Lucas S."/>
            <person name="Mayer K.F."/>
            <person name="Moreau H."/>
            <person name="Not F."/>
            <person name="Otillar R."/>
            <person name="Panaud O."/>
            <person name="Pangilinan J."/>
            <person name="Paulsen I."/>
            <person name="Piegu B."/>
            <person name="Poliakov A."/>
            <person name="Robbens S."/>
            <person name="Schmutz J."/>
            <person name="Toulza E."/>
            <person name="Wyss T."/>
            <person name="Zelensky A."/>
            <person name="Zhou K."/>
            <person name="Armbrust E.V."/>
            <person name="Bhattacharya D."/>
            <person name="Goodenough U.W."/>
            <person name="Van de Peer Y."/>
            <person name="Grigoriev I.V."/>
        </authorList>
    </citation>
    <scope>NUCLEOTIDE SEQUENCE [LARGE SCALE GENOMIC DNA]</scope>
    <source>
        <strain evidence="10">RCC299 / NOUM17</strain>
    </source>
</reference>
<dbReference type="KEGG" id="mis:MICPUN_62862"/>
<name>C1FJU5_MICCC</name>
<feature type="region of interest" description="Disordered" evidence="8">
    <location>
        <begin position="794"/>
        <end position="826"/>
    </location>
</feature>
<keyword evidence="7" id="KW-0175">Coiled coil</keyword>
<evidence type="ECO:0000256" key="1">
    <source>
        <dbReference type="ARBA" id="ARBA00004123"/>
    </source>
</evidence>
<feature type="region of interest" description="Disordered" evidence="8">
    <location>
        <begin position="1303"/>
        <end position="1333"/>
    </location>
</feature>
<keyword evidence="3" id="KW-0433">Leucine-rich repeat</keyword>
<keyword evidence="5" id="KW-0539">Nucleus</keyword>
<feature type="compositionally biased region" description="Basic and acidic residues" evidence="8">
    <location>
        <begin position="75"/>
        <end position="92"/>
    </location>
</feature>
<dbReference type="EMBL" id="CP001577">
    <property type="protein sequence ID" value="ACO70661.1"/>
    <property type="molecule type" value="Genomic_DNA"/>
</dbReference>
<feature type="compositionally biased region" description="Basic and acidic residues" evidence="8">
    <location>
        <begin position="17"/>
        <end position="26"/>
    </location>
</feature>
<gene>
    <name evidence="9" type="ORF">MICPUN_62862</name>
</gene>
<dbReference type="GO" id="GO:0030620">
    <property type="term" value="F:U2 snRNA binding"/>
    <property type="evidence" value="ECO:0007669"/>
    <property type="project" value="InterPro"/>
</dbReference>
<evidence type="ECO:0000256" key="5">
    <source>
        <dbReference type="ARBA" id="ARBA00023242"/>
    </source>
</evidence>
<feature type="region of interest" description="Disordered" evidence="8">
    <location>
        <begin position="372"/>
        <end position="396"/>
    </location>
</feature>
<evidence type="ECO:0000313" key="9">
    <source>
        <dbReference type="EMBL" id="ACO70661.1"/>
    </source>
</evidence>
<dbReference type="InterPro" id="IPR032675">
    <property type="entry name" value="LRR_dom_sf"/>
</dbReference>
<evidence type="ECO:0000256" key="7">
    <source>
        <dbReference type="SAM" id="Coils"/>
    </source>
</evidence>
<evidence type="ECO:0000313" key="10">
    <source>
        <dbReference type="Proteomes" id="UP000002009"/>
    </source>
</evidence>
<feature type="region of interest" description="Disordered" evidence="8">
    <location>
        <begin position="606"/>
        <end position="710"/>
    </location>
</feature>
<evidence type="ECO:0000256" key="2">
    <source>
        <dbReference type="ARBA" id="ARBA00004430"/>
    </source>
</evidence>
<keyword evidence="4" id="KW-0677">Repeat</keyword>
<dbReference type="GO" id="GO:0005930">
    <property type="term" value="C:axoneme"/>
    <property type="evidence" value="ECO:0007669"/>
    <property type="project" value="UniProtKB-SubCell"/>
</dbReference>
<dbReference type="Proteomes" id="UP000002009">
    <property type="component" value="Chromosome 12"/>
</dbReference>
<feature type="region of interest" description="Disordered" evidence="8">
    <location>
        <begin position="1"/>
        <end position="138"/>
    </location>
</feature>
<feature type="compositionally biased region" description="Low complexity" evidence="8">
    <location>
        <begin position="656"/>
        <end position="675"/>
    </location>
</feature>
<feature type="compositionally biased region" description="Basic and acidic residues" evidence="8">
    <location>
        <begin position="51"/>
        <end position="64"/>
    </location>
</feature>
<comment type="subcellular location">
    <subcellularLocation>
        <location evidence="2">Cytoplasm</location>
        <location evidence="2">Cytoskeleton</location>
        <location evidence="2">Cilium axoneme</location>
    </subcellularLocation>
    <subcellularLocation>
        <location evidence="1">Nucleus</location>
    </subcellularLocation>
</comment>
<feature type="compositionally biased region" description="Basic and acidic residues" evidence="8">
    <location>
        <begin position="794"/>
        <end position="819"/>
    </location>
</feature>
<feature type="region of interest" description="Disordered" evidence="8">
    <location>
        <begin position="501"/>
        <end position="593"/>
    </location>
</feature>
<dbReference type="PANTHER" id="PTHR10552:SF6">
    <property type="entry name" value="U2 SMALL NUCLEAR RIBONUCLEOPROTEIN A"/>
    <property type="match status" value="1"/>
</dbReference>
<feature type="compositionally biased region" description="Acidic residues" evidence="8">
    <location>
        <begin position="525"/>
        <end position="534"/>
    </location>
</feature>
<feature type="compositionally biased region" description="Gly residues" evidence="8">
    <location>
        <begin position="1208"/>
        <end position="1219"/>
    </location>
</feature>
<dbReference type="Gene3D" id="3.80.10.10">
    <property type="entry name" value="Ribonuclease Inhibitor"/>
    <property type="match status" value="1"/>
</dbReference>
<dbReference type="InterPro" id="IPR044640">
    <property type="entry name" value="RU2A"/>
</dbReference>
<dbReference type="RefSeq" id="XP_002509403.1">
    <property type="nucleotide sequence ID" value="XM_002509357.1"/>
</dbReference>
<dbReference type="GeneID" id="8248035"/>
<protein>
    <submittedName>
        <fullName evidence="9">Uncharacterized protein</fullName>
    </submittedName>
</protein>
<feature type="region of interest" description="Disordered" evidence="8">
    <location>
        <begin position="1195"/>
        <end position="1228"/>
    </location>
</feature>
<organism evidence="9 10">
    <name type="scientific">Micromonas commoda (strain RCC299 / NOUM17 / CCMP2709)</name>
    <name type="common">Picoplanktonic green alga</name>
    <dbReference type="NCBI Taxonomy" id="296587"/>
    <lineage>
        <taxon>Eukaryota</taxon>
        <taxon>Viridiplantae</taxon>
        <taxon>Chlorophyta</taxon>
        <taxon>Mamiellophyceae</taxon>
        <taxon>Mamiellales</taxon>
        <taxon>Mamiellaceae</taxon>
        <taxon>Micromonas</taxon>
    </lineage>
</organism>
<dbReference type="PANTHER" id="PTHR10552">
    <property type="entry name" value="U2 SMALL NUCLEAR RIBONUCLEOPROTEIN A"/>
    <property type="match status" value="1"/>
</dbReference>
<dbReference type="InParanoid" id="C1FJU5"/>
<feature type="compositionally biased region" description="Basic and acidic residues" evidence="8">
    <location>
        <begin position="1303"/>
        <end position="1316"/>
    </location>
</feature>
<comment type="similarity">
    <text evidence="6">Belongs to the U2 small nuclear ribonucleoprotein A family.</text>
</comment>
<evidence type="ECO:0000256" key="3">
    <source>
        <dbReference type="ARBA" id="ARBA00022614"/>
    </source>
</evidence>
<dbReference type="OrthoDB" id="548339at2759"/>
<feature type="compositionally biased region" description="Acidic residues" evidence="8">
    <location>
        <begin position="562"/>
        <end position="583"/>
    </location>
</feature>
<keyword evidence="10" id="KW-1185">Reference proteome</keyword>
<dbReference type="OMA" id="ATWSANA"/>
<evidence type="ECO:0000256" key="4">
    <source>
        <dbReference type="ARBA" id="ARBA00022737"/>
    </source>
</evidence>
<dbReference type="GO" id="GO:0000398">
    <property type="term" value="P:mRNA splicing, via spliceosome"/>
    <property type="evidence" value="ECO:0007669"/>
    <property type="project" value="InterPro"/>
</dbReference>
<proteinExistence type="inferred from homology"/>
<dbReference type="GO" id="GO:0005634">
    <property type="term" value="C:nucleus"/>
    <property type="evidence" value="ECO:0007669"/>
    <property type="project" value="UniProtKB-SubCell"/>
</dbReference>
<dbReference type="SUPFAM" id="SSF52058">
    <property type="entry name" value="L domain-like"/>
    <property type="match status" value="1"/>
</dbReference>
<feature type="region of interest" description="Disordered" evidence="8">
    <location>
        <begin position="1113"/>
        <end position="1146"/>
    </location>
</feature>
<feature type="coiled-coil region" evidence="7">
    <location>
        <begin position="965"/>
        <end position="1013"/>
    </location>
</feature>
<accession>C1FJU5</accession>